<feature type="chain" id="PRO_5026268893" description="Kringle-containing protein marking the eye and the nose" evidence="15">
    <location>
        <begin position="28"/>
        <end position="499"/>
    </location>
</feature>
<evidence type="ECO:0000256" key="11">
    <source>
        <dbReference type="PROSITE-ProRule" id="PRU00059"/>
    </source>
</evidence>
<dbReference type="InterPro" id="IPR000859">
    <property type="entry name" value="CUB_dom"/>
</dbReference>
<dbReference type="PANTHER" id="PTHR24269:SF16">
    <property type="entry name" value="PROTEIN SLG1"/>
    <property type="match status" value="1"/>
</dbReference>
<dbReference type="PROSITE" id="PS50070">
    <property type="entry name" value="KRINGLE_2"/>
    <property type="match status" value="1"/>
</dbReference>
<keyword evidence="3" id="KW-0879">Wnt signaling pathway</keyword>
<feature type="transmembrane region" description="Helical" evidence="14">
    <location>
        <begin position="443"/>
        <end position="464"/>
    </location>
</feature>
<evidence type="ECO:0000256" key="12">
    <source>
        <dbReference type="PROSITE-ProRule" id="PRU00121"/>
    </source>
</evidence>
<evidence type="ECO:0000259" key="16">
    <source>
        <dbReference type="PROSITE" id="PS01180"/>
    </source>
</evidence>
<dbReference type="CDD" id="cd00041">
    <property type="entry name" value="CUB"/>
    <property type="match status" value="1"/>
</dbReference>
<feature type="region of interest" description="Disordered" evidence="13">
    <location>
        <begin position="396"/>
        <end position="438"/>
    </location>
</feature>
<dbReference type="InterPro" id="IPR018056">
    <property type="entry name" value="Kringle_CS"/>
</dbReference>
<dbReference type="SUPFAM" id="SSF57440">
    <property type="entry name" value="Kringle-like"/>
    <property type="match status" value="1"/>
</dbReference>
<dbReference type="GO" id="GO:0016055">
    <property type="term" value="P:Wnt signaling pathway"/>
    <property type="evidence" value="ECO:0007669"/>
    <property type="project" value="UniProtKB-KW"/>
</dbReference>
<dbReference type="PROSITE" id="PS51212">
    <property type="entry name" value="WSC"/>
    <property type="match status" value="1"/>
</dbReference>
<dbReference type="EMBL" id="LR786320">
    <property type="protein sequence ID" value="CAB3260073.1"/>
    <property type="molecule type" value="mRNA"/>
</dbReference>
<keyword evidence="5 15" id="KW-0732">Signal</keyword>
<evidence type="ECO:0000256" key="10">
    <source>
        <dbReference type="ARBA" id="ARBA00032328"/>
    </source>
</evidence>
<dbReference type="PANTHER" id="PTHR24269">
    <property type="entry name" value="KREMEN PROTEIN"/>
    <property type="match status" value="1"/>
</dbReference>
<evidence type="ECO:0000259" key="18">
    <source>
        <dbReference type="PROSITE" id="PS51212"/>
    </source>
</evidence>
<dbReference type="PROSITE" id="PS01180">
    <property type="entry name" value="CUB"/>
    <property type="match status" value="1"/>
</dbReference>
<feature type="domain" description="WSC" evidence="18">
    <location>
        <begin position="114"/>
        <end position="229"/>
    </location>
</feature>
<dbReference type="GO" id="GO:0005886">
    <property type="term" value="C:plasma membrane"/>
    <property type="evidence" value="ECO:0007669"/>
    <property type="project" value="TreeGrafter"/>
</dbReference>
<dbReference type="Gene3D" id="2.40.20.10">
    <property type="entry name" value="Plasminogen Kringle 4"/>
    <property type="match status" value="1"/>
</dbReference>
<evidence type="ECO:0000256" key="2">
    <source>
        <dbReference type="ARBA" id="ARBA00022572"/>
    </source>
</evidence>
<evidence type="ECO:0000256" key="6">
    <source>
        <dbReference type="ARBA" id="ARBA00022989"/>
    </source>
</evidence>
<dbReference type="Pfam" id="PF00431">
    <property type="entry name" value="CUB"/>
    <property type="match status" value="1"/>
</dbReference>
<feature type="compositionally biased region" description="Low complexity" evidence="13">
    <location>
        <begin position="419"/>
        <end position="431"/>
    </location>
</feature>
<gene>
    <name evidence="19" type="primary">Kremen1</name>
</gene>
<evidence type="ECO:0000256" key="5">
    <source>
        <dbReference type="ARBA" id="ARBA00022729"/>
    </source>
</evidence>
<comment type="subcellular location">
    <subcellularLocation>
        <location evidence="1">Membrane</location>
        <topology evidence="1">Single-pass membrane protein</topology>
    </subcellularLocation>
</comment>
<keyword evidence="7 14" id="KW-0472">Membrane</keyword>
<evidence type="ECO:0000313" key="19">
    <source>
        <dbReference type="EMBL" id="CAB3260073.1"/>
    </source>
</evidence>
<feature type="disulfide bond" evidence="11">
    <location>
        <begin position="233"/>
        <end position="260"/>
    </location>
</feature>
<dbReference type="InterPro" id="IPR051836">
    <property type="entry name" value="Kremen_rcpt"/>
</dbReference>
<keyword evidence="8 12" id="KW-1015">Disulfide bond</keyword>
<evidence type="ECO:0000256" key="4">
    <source>
        <dbReference type="ARBA" id="ARBA00022692"/>
    </source>
</evidence>
<keyword evidence="6 14" id="KW-1133">Transmembrane helix</keyword>
<dbReference type="SMART" id="SM00130">
    <property type="entry name" value="KR"/>
    <property type="match status" value="1"/>
</dbReference>
<dbReference type="InterPro" id="IPR000001">
    <property type="entry name" value="Kringle"/>
</dbReference>
<evidence type="ECO:0000256" key="7">
    <source>
        <dbReference type="ARBA" id="ARBA00023136"/>
    </source>
</evidence>
<proteinExistence type="evidence at transcript level"/>
<feature type="domain" description="Kringle" evidence="17">
    <location>
        <begin position="34"/>
        <end position="112"/>
    </location>
</feature>
<evidence type="ECO:0000256" key="13">
    <source>
        <dbReference type="SAM" id="MobiDB-lite"/>
    </source>
</evidence>
<evidence type="ECO:0000256" key="15">
    <source>
        <dbReference type="SAM" id="SignalP"/>
    </source>
</evidence>
<dbReference type="PRINTS" id="PR00018">
    <property type="entry name" value="KRINGLE"/>
</dbReference>
<evidence type="ECO:0000256" key="14">
    <source>
        <dbReference type="SAM" id="Phobius"/>
    </source>
</evidence>
<organism evidence="19">
    <name type="scientific">Phallusia mammillata</name>
    <dbReference type="NCBI Taxonomy" id="59560"/>
    <lineage>
        <taxon>Eukaryota</taxon>
        <taxon>Metazoa</taxon>
        <taxon>Chordata</taxon>
        <taxon>Tunicata</taxon>
        <taxon>Ascidiacea</taxon>
        <taxon>Phlebobranchia</taxon>
        <taxon>Ascidiidae</taxon>
        <taxon>Phallusia</taxon>
    </lineage>
</organism>
<dbReference type="SMART" id="SM00042">
    <property type="entry name" value="CUB"/>
    <property type="match status" value="1"/>
</dbReference>
<dbReference type="Pfam" id="PF00051">
    <property type="entry name" value="Kringle"/>
    <property type="match status" value="1"/>
</dbReference>
<evidence type="ECO:0000256" key="8">
    <source>
        <dbReference type="ARBA" id="ARBA00023157"/>
    </source>
</evidence>
<evidence type="ECO:0000256" key="9">
    <source>
        <dbReference type="ARBA" id="ARBA00023180"/>
    </source>
</evidence>
<reference evidence="19" key="1">
    <citation type="submission" date="2020-04" db="EMBL/GenBank/DDBJ databases">
        <authorList>
            <person name="Neveu A P."/>
        </authorList>
    </citation>
    <scope>NUCLEOTIDE SEQUENCE</scope>
    <source>
        <tissue evidence="19">Whole embryo</tissue>
    </source>
</reference>
<keyword evidence="9" id="KW-0325">Glycoprotein</keyword>
<comment type="caution">
    <text evidence="12">Lacks conserved residue(s) required for the propagation of feature annotation.</text>
</comment>
<name>A0A6F9DFK1_9ASCI</name>
<evidence type="ECO:0000256" key="1">
    <source>
        <dbReference type="ARBA" id="ARBA00004167"/>
    </source>
</evidence>
<evidence type="ECO:0000256" key="3">
    <source>
        <dbReference type="ARBA" id="ARBA00022687"/>
    </source>
</evidence>
<protein>
    <recommendedName>
        <fullName evidence="10">Kringle-containing protein marking the eye and the nose</fullName>
    </recommendedName>
</protein>
<dbReference type="InterPro" id="IPR013806">
    <property type="entry name" value="Kringle-like"/>
</dbReference>
<sequence>MSFRQIQRTTCSWFLIVLLIWTNPASANGPDVTECYTVNGADYEGSQSHVESPTSTTSSFTPCVRWADAGVEEFQSLPNNYCRNSNNSVFPWCFVSVGVGQVEARMCDIPTCSTPAYVGCFRPNINTTMTSDGVIMTTPLMNGADMLSSDPKMKISRCLNFCRSRKYNYAGLTRGHSCLCSKWPNSMESDAALSDANRLPAARCRQIHCVEDPIHPCGGNDAVAVYDTDAGSCKVKYFNQTHGTIYSPRWPGRYQHNLSCSWQVYVPKWFPKTSNYAALFSFLHFDLHGSEDVLDFITFEGVFSAGSKIASYNGTLSDPADLEIPVDNTTKVFLLNFKSDGAKARKGFVISFKFRKTETIASPSTTQLSISTEPPVASTISTTTITTETTTTVTTTTASTITTTPRVIPSTTAEANYDSKSPTTSPKSTKPAGQAPSKPPVNVIVIGVACALVVLVTVSVVVVIEMKRRRKKVPKEITPPADFKNPVTFNNGSKTVNIV</sequence>
<evidence type="ECO:0000259" key="17">
    <source>
        <dbReference type="PROSITE" id="PS50070"/>
    </source>
</evidence>
<dbReference type="InterPro" id="IPR038178">
    <property type="entry name" value="Kringle_sf"/>
</dbReference>
<dbReference type="Gene3D" id="2.60.120.290">
    <property type="entry name" value="Spermadhesin, CUB domain"/>
    <property type="match status" value="1"/>
</dbReference>
<keyword evidence="2 12" id="KW-0420">Kringle</keyword>
<feature type="disulfide bond" evidence="12">
    <location>
        <begin position="35"/>
        <end position="112"/>
    </location>
</feature>
<dbReference type="SUPFAM" id="SSF49854">
    <property type="entry name" value="Spermadhesin, CUB domain"/>
    <property type="match status" value="1"/>
</dbReference>
<dbReference type="Pfam" id="PF01822">
    <property type="entry name" value="WSC"/>
    <property type="match status" value="1"/>
</dbReference>
<keyword evidence="4 14" id="KW-0812">Transmembrane</keyword>
<feature type="signal peptide" evidence="15">
    <location>
        <begin position="1"/>
        <end position="27"/>
    </location>
</feature>
<dbReference type="PROSITE" id="PS00021">
    <property type="entry name" value="KRINGLE_1"/>
    <property type="match status" value="1"/>
</dbReference>
<dbReference type="AlphaFoldDB" id="A0A6F9DFK1"/>
<dbReference type="InterPro" id="IPR035914">
    <property type="entry name" value="Sperma_CUB_dom_sf"/>
</dbReference>
<accession>A0A6F9DFK1</accession>
<feature type="domain" description="CUB" evidence="16">
    <location>
        <begin position="233"/>
        <end position="355"/>
    </location>
</feature>
<dbReference type="InterPro" id="IPR002889">
    <property type="entry name" value="WSC_carb-bd"/>
</dbReference>